<keyword evidence="2" id="KW-0812">Transmembrane</keyword>
<feature type="region of interest" description="Disordered" evidence="1">
    <location>
        <begin position="308"/>
        <end position="327"/>
    </location>
</feature>
<dbReference type="AlphaFoldDB" id="A0A8J7QCR3"/>
<feature type="chain" id="PRO_5035256990" description="MxaA protein" evidence="3">
    <location>
        <begin position="26"/>
        <end position="327"/>
    </location>
</feature>
<feature type="compositionally biased region" description="Basic and acidic residues" evidence="1">
    <location>
        <begin position="309"/>
        <end position="327"/>
    </location>
</feature>
<gene>
    <name evidence="4" type="ORF">J3U88_32900</name>
</gene>
<organism evidence="4 5">
    <name type="scientific">Acanthopleuribacter pedis</name>
    <dbReference type="NCBI Taxonomy" id="442870"/>
    <lineage>
        <taxon>Bacteria</taxon>
        <taxon>Pseudomonadati</taxon>
        <taxon>Acidobacteriota</taxon>
        <taxon>Holophagae</taxon>
        <taxon>Acanthopleuribacterales</taxon>
        <taxon>Acanthopleuribacteraceae</taxon>
        <taxon>Acanthopleuribacter</taxon>
    </lineage>
</organism>
<evidence type="ECO:0000256" key="1">
    <source>
        <dbReference type="SAM" id="MobiDB-lite"/>
    </source>
</evidence>
<sequence length="327" mass="36897">MMQPPTLRRTILAAAFLMLLPFATAADPEITTDISLEKAAIGDAVQLTVRIYHDGDWTFDRTLPEEKLGEAHILSAEWRDIPPAPDNPQHQVQLDLSLAFYDTGEMIIPELALTGSRGGAAEPQTFYTPEQMVVVEGVLADENDQQMADDRENLDKKVSPLLMILAILVVVAVLAVAGYLFHRWRQPKPVVVKAEPALPPFDEAMQSLETVTSGSLLKEGRVKEFYVEINRIIRHYYSRLYGINAEEMTSFELEQWFEDHPEISAELIGLNRVFQELCDSVKFAKYEPVESENQENVNRAYQIVQHLKPRSEETPAPKQEDDHVAVG</sequence>
<feature type="signal peptide" evidence="3">
    <location>
        <begin position="1"/>
        <end position="25"/>
    </location>
</feature>
<dbReference type="EMBL" id="JAFREP010000057">
    <property type="protein sequence ID" value="MBO1323311.1"/>
    <property type="molecule type" value="Genomic_DNA"/>
</dbReference>
<accession>A0A8J7QCR3</accession>
<keyword evidence="2" id="KW-1133">Transmembrane helix</keyword>
<dbReference type="RefSeq" id="WP_207863455.1">
    <property type="nucleotide sequence ID" value="NZ_JAFREP010000057.1"/>
</dbReference>
<name>A0A8J7QCR3_9BACT</name>
<protein>
    <recommendedName>
        <fullName evidence="6">MxaA protein</fullName>
    </recommendedName>
</protein>
<evidence type="ECO:0000313" key="4">
    <source>
        <dbReference type="EMBL" id="MBO1323311.1"/>
    </source>
</evidence>
<keyword evidence="5" id="KW-1185">Reference proteome</keyword>
<keyword evidence="2" id="KW-0472">Membrane</keyword>
<evidence type="ECO:0000313" key="5">
    <source>
        <dbReference type="Proteomes" id="UP000664417"/>
    </source>
</evidence>
<proteinExistence type="predicted"/>
<evidence type="ECO:0000256" key="3">
    <source>
        <dbReference type="SAM" id="SignalP"/>
    </source>
</evidence>
<keyword evidence="3" id="KW-0732">Signal</keyword>
<dbReference type="Proteomes" id="UP000664417">
    <property type="component" value="Unassembled WGS sequence"/>
</dbReference>
<comment type="caution">
    <text evidence="4">The sequence shown here is derived from an EMBL/GenBank/DDBJ whole genome shotgun (WGS) entry which is preliminary data.</text>
</comment>
<evidence type="ECO:0000256" key="2">
    <source>
        <dbReference type="SAM" id="Phobius"/>
    </source>
</evidence>
<evidence type="ECO:0008006" key="6">
    <source>
        <dbReference type="Google" id="ProtNLM"/>
    </source>
</evidence>
<reference evidence="4" key="1">
    <citation type="submission" date="2021-03" db="EMBL/GenBank/DDBJ databases">
        <authorList>
            <person name="Wang G."/>
        </authorList>
    </citation>
    <scope>NUCLEOTIDE SEQUENCE</scope>
    <source>
        <strain evidence="4">KCTC 12899</strain>
    </source>
</reference>
<feature type="transmembrane region" description="Helical" evidence="2">
    <location>
        <begin position="161"/>
        <end position="181"/>
    </location>
</feature>